<gene>
    <name evidence="1" type="ORF">DSM104329_03422</name>
</gene>
<reference evidence="1" key="1">
    <citation type="journal article" date="2022" name="Int. J. Syst. Evol. Microbiol.">
        <title>Pseudomonas aegrilactucae sp. nov. and Pseudomonas morbosilactucae sp. nov., pathogens causing bacterial rot of lettuce in Japan.</title>
        <authorList>
            <person name="Sawada H."/>
            <person name="Fujikawa T."/>
            <person name="Satou M."/>
        </authorList>
    </citation>
    <scope>NUCLEOTIDE SEQUENCE</scope>
    <source>
        <strain evidence="1">0166_1</strain>
    </source>
</reference>
<evidence type="ECO:0008006" key="3">
    <source>
        <dbReference type="Google" id="ProtNLM"/>
    </source>
</evidence>
<name>A0A9E6XYW8_9ACTN</name>
<accession>A0A9E6XYW8</accession>
<proteinExistence type="predicted"/>
<dbReference type="RefSeq" id="WP_259311072.1">
    <property type="nucleotide sequence ID" value="NZ_CP087164.1"/>
</dbReference>
<protein>
    <recommendedName>
        <fullName evidence="3">Hydrogenase maturation protease</fullName>
    </recommendedName>
</protein>
<dbReference type="AlphaFoldDB" id="A0A9E6XYW8"/>
<dbReference type="Proteomes" id="UP001162834">
    <property type="component" value="Chromosome"/>
</dbReference>
<dbReference type="EMBL" id="CP087164">
    <property type="protein sequence ID" value="UGS37010.1"/>
    <property type="molecule type" value="Genomic_DNA"/>
</dbReference>
<evidence type="ECO:0000313" key="2">
    <source>
        <dbReference type="Proteomes" id="UP001162834"/>
    </source>
</evidence>
<keyword evidence="2" id="KW-1185">Reference proteome</keyword>
<dbReference type="KEGG" id="sbae:DSM104329_03422"/>
<sequence length="317" mass="34984">MTEDPVRRIADAVLYEGYVLWPYRRSALKNQRRWTFGGVHPRAHSERHPDDRWLQRTECLVEQDRPPDIDVRVRFLHVVRRDVARDDGGGRLVDVDELTVAGRRHLAWDEAAEREIGAPGAVSIAAGVEEEPLLDEDGTRAGALIRRWEGLTGSVGVDVAPVGDGLWRVTVAVANTTPFAGCDREAALRRTFCSTHAVLRTRTGRFVSLTDPPPALAGVAATCRNEGVWPVLIGDDRTVLSSPIILEDHPRIAPESPGDLFDGGEIDQLLILSILGLTDAEKAEMRDSDPRAAEILARCEALEPEQLMRLHGMVRPA</sequence>
<organism evidence="1 2">
    <name type="scientific">Capillimicrobium parvum</name>
    <dbReference type="NCBI Taxonomy" id="2884022"/>
    <lineage>
        <taxon>Bacteria</taxon>
        <taxon>Bacillati</taxon>
        <taxon>Actinomycetota</taxon>
        <taxon>Thermoleophilia</taxon>
        <taxon>Solirubrobacterales</taxon>
        <taxon>Capillimicrobiaceae</taxon>
        <taxon>Capillimicrobium</taxon>
    </lineage>
</organism>
<evidence type="ECO:0000313" key="1">
    <source>
        <dbReference type="EMBL" id="UGS37010.1"/>
    </source>
</evidence>